<dbReference type="RefSeq" id="WP_095070480.1">
    <property type="nucleotide sequence ID" value="NZ_LT906465.1"/>
</dbReference>
<protein>
    <submittedName>
        <fullName evidence="1">Uncharacterized protein</fullName>
    </submittedName>
</protein>
<evidence type="ECO:0000313" key="2">
    <source>
        <dbReference type="Proteomes" id="UP000215196"/>
    </source>
</evidence>
<gene>
    <name evidence="1" type="ORF">SAMEA4412677_00729</name>
</gene>
<dbReference type="AlphaFoldDB" id="A0A239WV03"/>
<sequence>MLKNRNKFIPFLSFIIIFSCKKTEYSDVESKVDTIEMMKDSAVNEHKAGEEKTILTYSTYKGAWFDIEYPASFKVENSLKSSTSSEGFDSAFFTSPDGKVQFYIFSPQWSGKPGDIKIQQNEKILETKAETQNGIFIKRWSVAAKDGSYFRSYEESSEIEGQINKIFGIKYASNEDLERYRDQYLHFKNSLEQFAD</sequence>
<reference evidence="1 2" key="1">
    <citation type="submission" date="2017-06" db="EMBL/GenBank/DDBJ databases">
        <authorList>
            <consortium name="Pathogen Informatics"/>
        </authorList>
    </citation>
    <scope>NUCLEOTIDE SEQUENCE [LARGE SCALE GENOMIC DNA]</scope>
    <source>
        <strain evidence="1 2">NCTC13490</strain>
    </source>
</reference>
<proteinExistence type="predicted"/>
<name>A0A239WV03_9FLAO</name>
<dbReference type="KEGG" id="ctak:4412677_00729"/>
<dbReference type="EMBL" id="LT906465">
    <property type="protein sequence ID" value="SNV37970.1"/>
    <property type="molecule type" value="Genomic_DNA"/>
</dbReference>
<evidence type="ECO:0000313" key="1">
    <source>
        <dbReference type="EMBL" id="SNV37970.1"/>
    </source>
</evidence>
<organism evidence="1 2">
    <name type="scientific">Chryseobacterium taklimakanense</name>
    <dbReference type="NCBI Taxonomy" id="536441"/>
    <lineage>
        <taxon>Bacteria</taxon>
        <taxon>Pseudomonadati</taxon>
        <taxon>Bacteroidota</taxon>
        <taxon>Flavobacteriia</taxon>
        <taxon>Flavobacteriales</taxon>
        <taxon>Weeksellaceae</taxon>
        <taxon>Chryseobacterium group</taxon>
        <taxon>Chryseobacterium</taxon>
    </lineage>
</organism>
<dbReference type="Proteomes" id="UP000215196">
    <property type="component" value="Chromosome 1"/>
</dbReference>
<accession>A0A239WV03</accession>
<keyword evidence="2" id="KW-1185">Reference proteome</keyword>
<dbReference type="PROSITE" id="PS51257">
    <property type="entry name" value="PROKAR_LIPOPROTEIN"/>
    <property type="match status" value="1"/>
</dbReference>